<protein>
    <recommendedName>
        <fullName evidence="2">Regulatory protein zeste</fullName>
    </recommendedName>
</protein>
<proteinExistence type="predicted"/>
<keyword evidence="3" id="KW-0805">Transcription regulation</keyword>
<comment type="subunit">
    <text evidence="1">Self-associates forming complexes of several hundred monomers.</text>
</comment>
<organism evidence="7 8">
    <name type="scientific">Hypothenemus hampei</name>
    <name type="common">Coffee berry borer</name>
    <dbReference type="NCBI Taxonomy" id="57062"/>
    <lineage>
        <taxon>Eukaryota</taxon>
        <taxon>Metazoa</taxon>
        <taxon>Ecdysozoa</taxon>
        <taxon>Arthropoda</taxon>
        <taxon>Hexapoda</taxon>
        <taxon>Insecta</taxon>
        <taxon>Pterygota</taxon>
        <taxon>Neoptera</taxon>
        <taxon>Endopterygota</taxon>
        <taxon>Coleoptera</taxon>
        <taxon>Polyphaga</taxon>
        <taxon>Cucujiformia</taxon>
        <taxon>Curculionidae</taxon>
        <taxon>Scolytinae</taxon>
        <taxon>Hypothenemus</taxon>
    </lineage>
</organism>
<keyword evidence="4" id="KW-0804">Transcription</keyword>
<evidence type="ECO:0000256" key="2">
    <source>
        <dbReference type="ARBA" id="ARBA00016807"/>
    </source>
</evidence>
<evidence type="ECO:0000256" key="1">
    <source>
        <dbReference type="ARBA" id="ARBA00011764"/>
    </source>
</evidence>
<dbReference type="Pfam" id="PF13873">
    <property type="entry name" value="Myb_DNA-bind_5"/>
    <property type="match status" value="1"/>
</dbReference>
<name>A0ABD1ECG7_HYPHA</name>
<dbReference type="AlphaFoldDB" id="A0ABD1ECG7"/>
<dbReference type="PANTHER" id="PTHR21411">
    <property type="entry name" value="APONTIC"/>
    <property type="match status" value="1"/>
</dbReference>
<gene>
    <name evidence="7" type="ORF">ABEB36_012773</name>
</gene>
<evidence type="ECO:0000259" key="6">
    <source>
        <dbReference type="SMART" id="SM00717"/>
    </source>
</evidence>
<evidence type="ECO:0000313" key="8">
    <source>
        <dbReference type="Proteomes" id="UP001566132"/>
    </source>
</evidence>
<feature type="domain" description="Myb-like" evidence="6">
    <location>
        <begin position="8"/>
        <end position="79"/>
    </location>
</feature>
<dbReference type="InterPro" id="IPR001005">
    <property type="entry name" value="SANT/Myb"/>
</dbReference>
<dbReference type="InterPro" id="IPR028002">
    <property type="entry name" value="Myb_DNA-bind_5"/>
</dbReference>
<dbReference type="EMBL" id="JBDJPC010000009">
    <property type="protein sequence ID" value="KAL1492300.1"/>
    <property type="molecule type" value="Genomic_DNA"/>
</dbReference>
<evidence type="ECO:0000313" key="7">
    <source>
        <dbReference type="EMBL" id="KAL1492300.1"/>
    </source>
</evidence>
<sequence length="117" mass="13962">MDTNKRCRAPNYSNSEILTLISIVEKYKHIVDNKKTDNQTWKEKDEVWDKICNEFNSQSTIYNRSKESLKKYYENKKKIIRKQVAEERKELFKTGSGIPKRRKKDETTDLVLALMNN</sequence>
<accession>A0ABD1ECG7</accession>
<reference evidence="7 8" key="1">
    <citation type="submission" date="2024-05" db="EMBL/GenBank/DDBJ databases">
        <title>Genetic variation in Jamaican populations of the coffee berry borer (Hypothenemus hampei).</title>
        <authorList>
            <person name="Errbii M."/>
            <person name="Myrie A."/>
        </authorList>
    </citation>
    <scope>NUCLEOTIDE SEQUENCE [LARGE SCALE GENOMIC DNA]</scope>
    <source>
        <strain evidence="7">JA-Hopewell-2020-01-JO</strain>
        <tissue evidence="7">Whole body</tissue>
    </source>
</reference>
<dbReference type="Proteomes" id="UP001566132">
    <property type="component" value="Unassembled WGS sequence"/>
</dbReference>
<comment type="function">
    <text evidence="5">Involved in transvection phenomena (= synapsis-dependent gene expression), where the synaptic pairing of chromosomes carrying genes with which zeste interacts influences the expression of these genes. Zeste binds to DNA and stimulates transcription from a nearby promoter.</text>
</comment>
<dbReference type="SMART" id="SM00717">
    <property type="entry name" value="SANT"/>
    <property type="match status" value="1"/>
</dbReference>
<evidence type="ECO:0000256" key="3">
    <source>
        <dbReference type="ARBA" id="ARBA00023015"/>
    </source>
</evidence>
<dbReference type="PANTHER" id="PTHR21411:SF0">
    <property type="entry name" value="REGULATORY PROTEIN ZESTE"/>
    <property type="match status" value="1"/>
</dbReference>
<evidence type="ECO:0000256" key="4">
    <source>
        <dbReference type="ARBA" id="ARBA00023163"/>
    </source>
</evidence>
<evidence type="ECO:0000256" key="5">
    <source>
        <dbReference type="ARBA" id="ARBA00025466"/>
    </source>
</evidence>
<keyword evidence="8" id="KW-1185">Reference proteome</keyword>
<comment type="caution">
    <text evidence="7">The sequence shown here is derived from an EMBL/GenBank/DDBJ whole genome shotgun (WGS) entry which is preliminary data.</text>
</comment>